<evidence type="ECO:0000313" key="3">
    <source>
        <dbReference type="Proteomes" id="UP000030754"/>
    </source>
</evidence>
<dbReference type="OrthoDB" id="345507at2759"/>
<dbReference type="Proteomes" id="UP000030754">
    <property type="component" value="Unassembled WGS sequence"/>
</dbReference>
<dbReference type="PANTHER" id="PTHR43213:SF4">
    <property type="entry name" value="7-METHYL-GTP PYROPHOSPHATASE"/>
    <property type="match status" value="1"/>
</dbReference>
<gene>
    <name evidence="2" type="ORF">ENH_00057800</name>
</gene>
<keyword evidence="3" id="KW-1185">Reference proteome</keyword>
<evidence type="ECO:0000256" key="1">
    <source>
        <dbReference type="ARBA" id="ARBA00022801"/>
    </source>
</evidence>
<dbReference type="GO" id="GO:0047429">
    <property type="term" value="F:nucleoside triphosphate diphosphatase activity"/>
    <property type="evidence" value="ECO:0007669"/>
    <property type="project" value="InterPro"/>
</dbReference>
<proteinExistence type="predicted"/>
<sequence length="387" mass="42845">MIISRSSHHCSMTAENAQDHTTKGFAYQYPRPDEYPNLMRMATRQCSLLLASSSIFRRELFAKAAIPIGAFSAPLDEGDVQTWLEEKHPEVTADTRTLLIAHLKADAAIQALKMPDTQHLQELRLQNQILNVPEAQRLPLLQEAERVARRSGRAAAAVAQLASFTKSCMALEAADGRLPVLMAVDTGIQFKGKVLFKPKDKDEAASFLESYSEADVPIIVTTSVVLCDLVYELEAQSRNPNSPVPAKKELPHKCRACNKFQYTEPSDDRDPCTCPYTVVHAADILFSTGGPKSYHYHSREMFSCQSQVALSKMDKEARRRILEEGDVMYSAGALLIEKGEMAKHIKGISGCPHNVIGVPLGRVEEMLSLLIGRMNAAIYPERSTGNM</sequence>
<accession>U6N448</accession>
<dbReference type="Gene3D" id="3.90.950.10">
    <property type="match status" value="1"/>
</dbReference>
<reference evidence="2" key="1">
    <citation type="submission" date="2013-10" db="EMBL/GenBank/DDBJ databases">
        <title>Genomic analysis of the causative agents of coccidiosis in chickens.</title>
        <authorList>
            <person name="Reid A.J."/>
            <person name="Blake D."/>
            <person name="Billington K."/>
            <person name="Browne H."/>
            <person name="Dunn M."/>
            <person name="Hung S."/>
            <person name="Kawahara F."/>
            <person name="Miranda-Saavedra D."/>
            <person name="Mourier T."/>
            <person name="Nagra H."/>
            <person name="Otto T.D."/>
            <person name="Rawlings N."/>
            <person name="Sanchez A."/>
            <person name="Sanders M."/>
            <person name="Subramaniam C."/>
            <person name="Tay Y."/>
            <person name="Dear P."/>
            <person name="Doerig C."/>
            <person name="Gruber A."/>
            <person name="Parkinson J."/>
            <person name="Shirley M."/>
            <person name="Wan K.L."/>
            <person name="Berriman M."/>
            <person name="Tomley F."/>
            <person name="Pain A."/>
        </authorList>
    </citation>
    <scope>NUCLEOTIDE SEQUENCE [LARGE SCALE GENOMIC DNA]</scope>
    <source>
        <strain evidence="2">Houghton</strain>
    </source>
</reference>
<reference evidence="2" key="2">
    <citation type="submission" date="2013-10" db="EMBL/GenBank/DDBJ databases">
        <authorList>
            <person name="Aslett M."/>
        </authorList>
    </citation>
    <scope>NUCLEOTIDE SEQUENCE [LARGE SCALE GENOMIC DNA]</scope>
    <source>
        <strain evidence="2">Houghton</strain>
    </source>
</reference>
<dbReference type="AlphaFoldDB" id="U6N448"/>
<protein>
    <submittedName>
        <fullName evidence="2">Maf-like protein, putative</fullName>
    </submittedName>
</protein>
<dbReference type="EMBL" id="HG725590">
    <property type="protein sequence ID" value="CDJ68710.1"/>
    <property type="molecule type" value="Genomic_DNA"/>
</dbReference>
<dbReference type="RefSeq" id="XP_013437177.1">
    <property type="nucleotide sequence ID" value="XM_013581723.1"/>
</dbReference>
<name>U6N448_9EIME</name>
<dbReference type="SUPFAM" id="SSF52972">
    <property type="entry name" value="ITPase-like"/>
    <property type="match status" value="2"/>
</dbReference>
<dbReference type="PANTHER" id="PTHR43213">
    <property type="entry name" value="BIFUNCTIONAL DTTP/UTP PYROPHOSPHATASE/METHYLTRANSFERASE PROTEIN-RELATED"/>
    <property type="match status" value="1"/>
</dbReference>
<evidence type="ECO:0000313" key="2">
    <source>
        <dbReference type="EMBL" id="CDJ68710.1"/>
    </source>
</evidence>
<dbReference type="InterPro" id="IPR003697">
    <property type="entry name" value="Maf-like"/>
</dbReference>
<dbReference type="GeneID" id="25475921"/>
<keyword evidence="1" id="KW-0378">Hydrolase</keyword>
<organism evidence="2 3">
    <name type="scientific">Eimeria necatrix</name>
    <dbReference type="NCBI Taxonomy" id="51315"/>
    <lineage>
        <taxon>Eukaryota</taxon>
        <taxon>Sar</taxon>
        <taxon>Alveolata</taxon>
        <taxon>Apicomplexa</taxon>
        <taxon>Conoidasida</taxon>
        <taxon>Coccidia</taxon>
        <taxon>Eucoccidiorida</taxon>
        <taxon>Eimeriorina</taxon>
        <taxon>Eimeriidae</taxon>
        <taxon>Eimeria</taxon>
    </lineage>
</organism>
<dbReference type="VEuPathDB" id="ToxoDB:ENH_00057800"/>
<dbReference type="Pfam" id="PF02545">
    <property type="entry name" value="Maf"/>
    <property type="match status" value="2"/>
</dbReference>
<dbReference type="InterPro" id="IPR029001">
    <property type="entry name" value="ITPase-like_fam"/>
</dbReference>